<evidence type="ECO:0000256" key="1">
    <source>
        <dbReference type="ARBA" id="ARBA00000707"/>
    </source>
</evidence>
<keyword evidence="13" id="KW-1185">Reference proteome</keyword>
<accession>A0AB34JBP5</accession>
<keyword evidence="6" id="KW-0833">Ubl conjugation pathway</keyword>
<dbReference type="PANTHER" id="PTHR24006">
    <property type="entry name" value="UBIQUITIN CARBOXYL-TERMINAL HYDROLASE"/>
    <property type="match status" value="1"/>
</dbReference>
<dbReference type="GO" id="GO:0005634">
    <property type="term" value="C:nucleus"/>
    <property type="evidence" value="ECO:0007669"/>
    <property type="project" value="UniProtKB-SubCell"/>
</dbReference>
<keyword evidence="9" id="KW-0539">Nucleus</keyword>
<evidence type="ECO:0000256" key="9">
    <source>
        <dbReference type="ARBA" id="ARBA00023242"/>
    </source>
</evidence>
<keyword evidence="7" id="KW-0378">Hydrolase</keyword>
<evidence type="ECO:0000256" key="6">
    <source>
        <dbReference type="ARBA" id="ARBA00022786"/>
    </source>
</evidence>
<evidence type="ECO:0000256" key="2">
    <source>
        <dbReference type="ARBA" id="ARBA00004123"/>
    </source>
</evidence>
<dbReference type="PROSITE" id="PS00972">
    <property type="entry name" value="USP_1"/>
    <property type="match status" value="1"/>
</dbReference>
<dbReference type="Pfam" id="PF00240">
    <property type="entry name" value="ubiquitin"/>
    <property type="match status" value="1"/>
</dbReference>
<dbReference type="EMBL" id="JBGBPQ010000010">
    <property type="protein sequence ID" value="KAL1519109.1"/>
    <property type="molecule type" value="Genomic_DNA"/>
</dbReference>
<evidence type="ECO:0000256" key="7">
    <source>
        <dbReference type="ARBA" id="ARBA00022801"/>
    </source>
</evidence>
<dbReference type="SUPFAM" id="SSF54236">
    <property type="entry name" value="Ubiquitin-like"/>
    <property type="match status" value="1"/>
</dbReference>
<gene>
    <name evidence="12" type="ORF">AB1Y20_003374</name>
</gene>
<dbReference type="InterPro" id="IPR050164">
    <property type="entry name" value="Peptidase_C19"/>
</dbReference>
<dbReference type="Gene3D" id="3.30.2230.10">
    <property type="entry name" value="DUSP-like"/>
    <property type="match status" value="1"/>
</dbReference>
<dbReference type="Gene3D" id="3.90.70.10">
    <property type="entry name" value="Cysteine proteinases"/>
    <property type="match status" value="1"/>
</dbReference>
<dbReference type="AlphaFoldDB" id="A0AB34JBP5"/>
<evidence type="ECO:0000256" key="3">
    <source>
        <dbReference type="ARBA" id="ARBA00009085"/>
    </source>
</evidence>
<evidence type="ECO:0000256" key="4">
    <source>
        <dbReference type="ARBA" id="ARBA00012759"/>
    </source>
</evidence>
<dbReference type="InterPro" id="IPR028889">
    <property type="entry name" value="USP"/>
</dbReference>
<dbReference type="PROSITE" id="PS50235">
    <property type="entry name" value="USP_3"/>
    <property type="match status" value="1"/>
</dbReference>
<feature type="domain" description="USP" evidence="11">
    <location>
        <begin position="74"/>
        <end position="399"/>
    </location>
</feature>
<dbReference type="PROSITE" id="PS00973">
    <property type="entry name" value="USP_2"/>
    <property type="match status" value="1"/>
</dbReference>
<reference evidence="12 13" key="1">
    <citation type="journal article" date="2024" name="Science">
        <title>Giant polyketide synthase enzymes in the biosynthesis of giant marine polyether toxins.</title>
        <authorList>
            <person name="Fallon T.R."/>
            <person name="Shende V.V."/>
            <person name="Wierzbicki I.H."/>
            <person name="Pendleton A.L."/>
            <person name="Watervoot N.F."/>
            <person name="Auber R.P."/>
            <person name="Gonzalez D.J."/>
            <person name="Wisecaver J.H."/>
            <person name="Moore B.S."/>
        </authorList>
    </citation>
    <scope>NUCLEOTIDE SEQUENCE [LARGE SCALE GENOMIC DNA]</scope>
    <source>
        <strain evidence="12 13">12B1</strain>
    </source>
</reference>
<sequence>MPPAKRKAVAPAPSSFASFYLLDVTSGKKGGPRSLNSLADAAKRAAKQLDAAYLKQLGPDPSSKFREEGEKHRCGLRNLGATCYMNSLLQCLYMNLAFRTGVYQWTLHCEDGDASESAPSVAAQVCQAIQDLFGHLELSQLQSYDPAALTSALSLDVAVQQDAQEFNKLLLSFLEELDDTVRSLVESQFRGEFRYCTTCQACQTDSESSRHKIPFYELELNVESSPSVEESLRQYTCSESLEGVECGTCNAKHDATRSIKLVTLPPVLVLQLLRFVYDVATNSKKKVSSSIEFPEQLDMREFLPPGESHSQSTVYQLTAVLMHTGSSANSGHYTARILDQSTANHSSPEWLSFNDEVVVVEDWNSTSTVGNVKLTNKTTADGSRIFNSKTAYMLAYTQVDALQRAVVPTVPESVRQKVAATDGRTLAEIDEYRRNLSAHEEAVLQRNELVAEVTAIWASTEEGDGRWVSSKWLEQSLSQPRAKVGPIDNSNLLCAHGKADPRKVSSMKLISSQAFRRLHDVFGGGPELDERGCEMCCSELQEAPRLAPLAGEEMEHHLAQPCDEADATGYVDKSTAKKWRKWVQDGVSDANAELRCSIEGHSGIQPRRRRDLQPVDSETWGKVTRIFPHSLLVKKEENLCPDCSQIEQQLKADSKQSKAIRDELKTNSALLRLMLPDSEIERQALPLRLHIVQAEWVAQWRACLDQTRAEPPGPLGVSALMCGCEQSGLLIDPRLALPKWARPSVRQSSILDQRDSILRARLVLLSDLEVAVLISQYGVDDGALGGADSNAHGLPYLELEEALPHGDGCTVGGSFQVCAACAQKNSDEVFAGLSTFEDGTLNIQIVSQLPSIGSLLGSCGGSEGQEDVQGDVAASASSKRPRRSCRSGAVKARIKCNSSLTVAELKLLVWQELGTTPAQQCIFFDGAVLAEERTLEDQAVYNGATLLLYVDVNVKPNEEEALAAVAARPSTPKQHKPEDGFAGSVFLSSRIASTSQEVHHHEE</sequence>
<dbReference type="SUPFAM" id="SSF54001">
    <property type="entry name" value="Cysteine proteinases"/>
    <property type="match status" value="1"/>
</dbReference>
<dbReference type="InterPro" id="IPR000626">
    <property type="entry name" value="Ubiquitin-like_dom"/>
</dbReference>
<dbReference type="InterPro" id="IPR029071">
    <property type="entry name" value="Ubiquitin-like_domsf"/>
</dbReference>
<evidence type="ECO:0000313" key="12">
    <source>
        <dbReference type="EMBL" id="KAL1519109.1"/>
    </source>
</evidence>
<evidence type="ECO:0000256" key="5">
    <source>
        <dbReference type="ARBA" id="ARBA00022670"/>
    </source>
</evidence>
<dbReference type="GO" id="GO:0004843">
    <property type="term" value="F:cysteine-type deubiquitinase activity"/>
    <property type="evidence" value="ECO:0007669"/>
    <property type="project" value="UniProtKB-EC"/>
</dbReference>
<name>A0AB34JBP5_PRYPA</name>
<dbReference type="PANTHER" id="PTHR24006:SF722">
    <property type="entry name" value="UBIQUITIN CARBOXYL-TERMINAL HYDROLASE 48"/>
    <property type="match status" value="1"/>
</dbReference>
<protein>
    <recommendedName>
        <fullName evidence="4">ubiquitinyl hydrolase 1</fullName>
        <ecNumber evidence="4">3.4.19.12</ecNumber>
    </recommendedName>
</protein>
<comment type="subcellular location">
    <subcellularLocation>
        <location evidence="2">Nucleus</location>
    </subcellularLocation>
</comment>
<evidence type="ECO:0000313" key="13">
    <source>
        <dbReference type="Proteomes" id="UP001515480"/>
    </source>
</evidence>
<dbReference type="Proteomes" id="UP001515480">
    <property type="component" value="Unassembled WGS sequence"/>
</dbReference>
<proteinExistence type="inferred from homology"/>
<keyword evidence="8" id="KW-0788">Thiol protease</keyword>
<comment type="catalytic activity">
    <reaction evidence="1">
        <text>Thiol-dependent hydrolysis of ester, thioester, amide, peptide and isopeptide bonds formed by the C-terminal Gly of ubiquitin (a 76-residue protein attached to proteins as an intracellular targeting signal).</text>
        <dbReference type="EC" id="3.4.19.12"/>
    </reaction>
</comment>
<comment type="caution">
    <text evidence="12">The sequence shown here is derived from an EMBL/GenBank/DDBJ whole genome shotgun (WGS) entry which is preliminary data.</text>
</comment>
<keyword evidence="5" id="KW-0645">Protease</keyword>
<dbReference type="InterPro" id="IPR035927">
    <property type="entry name" value="DUSP-like_sf"/>
</dbReference>
<dbReference type="SUPFAM" id="SSF143791">
    <property type="entry name" value="DUSP-like"/>
    <property type="match status" value="1"/>
</dbReference>
<dbReference type="PROSITE" id="PS50053">
    <property type="entry name" value="UBIQUITIN_2"/>
    <property type="match status" value="1"/>
</dbReference>
<feature type="domain" description="Ubiquitin-like" evidence="10">
    <location>
        <begin position="901"/>
        <end position="950"/>
    </location>
</feature>
<dbReference type="InterPro" id="IPR038765">
    <property type="entry name" value="Papain-like_cys_pep_sf"/>
</dbReference>
<dbReference type="Gene3D" id="3.10.20.90">
    <property type="entry name" value="Phosphatidylinositol 3-kinase Catalytic Subunit, Chain A, domain 1"/>
    <property type="match status" value="1"/>
</dbReference>
<dbReference type="GO" id="GO:0005829">
    <property type="term" value="C:cytosol"/>
    <property type="evidence" value="ECO:0007669"/>
    <property type="project" value="TreeGrafter"/>
</dbReference>
<comment type="similarity">
    <text evidence="3">Belongs to the peptidase C19 family.</text>
</comment>
<dbReference type="GO" id="GO:0016579">
    <property type="term" value="P:protein deubiquitination"/>
    <property type="evidence" value="ECO:0007669"/>
    <property type="project" value="InterPro"/>
</dbReference>
<evidence type="ECO:0000259" key="11">
    <source>
        <dbReference type="PROSITE" id="PS50235"/>
    </source>
</evidence>
<dbReference type="EC" id="3.4.19.12" evidence="4"/>
<dbReference type="GO" id="GO:0006508">
    <property type="term" value="P:proteolysis"/>
    <property type="evidence" value="ECO:0007669"/>
    <property type="project" value="UniProtKB-KW"/>
</dbReference>
<dbReference type="InterPro" id="IPR018200">
    <property type="entry name" value="USP_CS"/>
</dbReference>
<dbReference type="Pfam" id="PF00443">
    <property type="entry name" value="UCH"/>
    <property type="match status" value="1"/>
</dbReference>
<dbReference type="InterPro" id="IPR001394">
    <property type="entry name" value="Peptidase_C19_UCH"/>
</dbReference>
<evidence type="ECO:0000259" key="10">
    <source>
        <dbReference type="PROSITE" id="PS50053"/>
    </source>
</evidence>
<organism evidence="12 13">
    <name type="scientific">Prymnesium parvum</name>
    <name type="common">Toxic golden alga</name>
    <dbReference type="NCBI Taxonomy" id="97485"/>
    <lineage>
        <taxon>Eukaryota</taxon>
        <taxon>Haptista</taxon>
        <taxon>Haptophyta</taxon>
        <taxon>Prymnesiophyceae</taxon>
        <taxon>Prymnesiales</taxon>
        <taxon>Prymnesiaceae</taxon>
        <taxon>Prymnesium</taxon>
    </lineage>
</organism>
<evidence type="ECO:0000256" key="8">
    <source>
        <dbReference type="ARBA" id="ARBA00022807"/>
    </source>
</evidence>